<evidence type="ECO:0000313" key="4">
    <source>
        <dbReference type="Proteomes" id="UP000000311"/>
    </source>
</evidence>
<dbReference type="GO" id="GO:0004190">
    <property type="term" value="F:aspartic-type endopeptidase activity"/>
    <property type="evidence" value="ECO:0007669"/>
    <property type="project" value="InterPro"/>
</dbReference>
<comment type="similarity">
    <text evidence="1">Belongs to the peptidase A1 family.</text>
</comment>
<dbReference type="Proteomes" id="UP000000311">
    <property type="component" value="Unassembled WGS sequence"/>
</dbReference>
<dbReference type="InParanoid" id="E2AZB7"/>
<dbReference type="InterPro" id="IPR021109">
    <property type="entry name" value="Peptidase_aspartic_dom_sf"/>
</dbReference>
<feature type="non-terminal residue" evidence="3">
    <location>
        <position position="1"/>
    </location>
</feature>
<sequence length="68" mass="7741">WRIIDTKLQKVPLANNFPSVRLTNFKNVNYYGSIGIGTPQQEFKVVFDTSSANLWLFSKKCTIPACCK</sequence>
<protein>
    <submittedName>
        <fullName evidence="3">Renin</fullName>
    </submittedName>
</protein>
<dbReference type="InterPro" id="IPR001461">
    <property type="entry name" value="Aspartic_peptidase_A1"/>
</dbReference>
<reference evidence="3 4" key="1">
    <citation type="journal article" date="2010" name="Science">
        <title>Genomic comparison of the ants Camponotus floridanus and Harpegnathos saltator.</title>
        <authorList>
            <person name="Bonasio R."/>
            <person name="Zhang G."/>
            <person name="Ye C."/>
            <person name="Mutti N.S."/>
            <person name="Fang X."/>
            <person name="Qin N."/>
            <person name="Donahue G."/>
            <person name="Yang P."/>
            <person name="Li Q."/>
            <person name="Li C."/>
            <person name="Zhang P."/>
            <person name="Huang Z."/>
            <person name="Berger S.L."/>
            <person name="Reinberg D."/>
            <person name="Wang J."/>
            <person name="Liebig J."/>
        </authorList>
    </citation>
    <scope>NUCLEOTIDE SEQUENCE [LARGE SCALE GENOMIC DNA]</scope>
    <source>
        <strain evidence="4">C129</strain>
    </source>
</reference>
<accession>E2AZB7</accession>
<dbReference type="PROSITE" id="PS51767">
    <property type="entry name" value="PEPTIDASE_A1"/>
    <property type="match status" value="1"/>
</dbReference>
<dbReference type="PANTHER" id="PTHR47966">
    <property type="entry name" value="BETA-SITE APP-CLEAVING ENZYME, ISOFORM A-RELATED"/>
    <property type="match status" value="1"/>
</dbReference>
<dbReference type="PANTHER" id="PTHR47966:SF51">
    <property type="entry name" value="BETA-SITE APP-CLEAVING ENZYME, ISOFORM A-RELATED"/>
    <property type="match status" value="1"/>
</dbReference>
<keyword evidence="4" id="KW-1185">Reference proteome</keyword>
<dbReference type="EMBL" id="GL444191">
    <property type="protein sequence ID" value="EFN61222.1"/>
    <property type="molecule type" value="Genomic_DNA"/>
</dbReference>
<feature type="non-terminal residue" evidence="3">
    <location>
        <position position="68"/>
    </location>
</feature>
<dbReference type="STRING" id="104421.E2AZB7"/>
<dbReference type="AlphaFoldDB" id="E2AZB7"/>
<evidence type="ECO:0000256" key="1">
    <source>
        <dbReference type="ARBA" id="ARBA00007447"/>
    </source>
</evidence>
<dbReference type="InterPro" id="IPR033121">
    <property type="entry name" value="PEPTIDASE_A1"/>
</dbReference>
<name>E2AZB7_CAMFO</name>
<dbReference type="OrthoDB" id="771136at2759"/>
<evidence type="ECO:0000259" key="2">
    <source>
        <dbReference type="PROSITE" id="PS51767"/>
    </source>
</evidence>
<evidence type="ECO:0000313" key="3">
    <source>
        <dbReference type="EMBL" id="EFN61222.1"/>
    </source>
</evidence>
<dbReference type="Gene3D" id="2.40.70.10">
    <property type="entry name" value="Acid Proteases"/>
    <property type="match status" value="2"/>
</dbReference>
<dbReference type="Pfam" id="PF00026">
    <property type="entry name" value="Asp"/>
    <property type="match status" value="1"/>
</dbReference>
<dbReference type="SUPFAM" id="SSF50630">
    <property type="entry name" value="Acid proteases"/>
    <property type="match status" value="1"/>
</dbReference>
<proteinExistence type="inferred from homology"/>
<dbReference type="GO" id="GO:0006508">
    <property type="term" value="P:proteolysis"/>
    <property type="evidence" value="ECO:0007669"/>
    <property type="project" value="InterPro"/>
</dbReference>
<feature type="domain" description="Peptidase A1" evidence="2">
    <location>
        <begin position="30"/>
        <end position="68"/>
    </location>
</feature>
<gene>
    <name evidence="3" type="ORF">EAG_12313</name>
</gene>
<organism evidence="4">
    <name type="scientific">Camponotus floridanus</name>
    <name type="common">Florida carpenter ant</name>
    <dbReference type="NCBI Taxonomy" id="104421"/>
    <lineage>
        <taxon>Eukaryota</taxon>
        <taxon>Metazoa</taxon>
        <taxon>Ecdysozoa</taxon>
        <taxon>Arthropoda</taxon>
        <taxon>Hexapoda</taxon>
        <taxon>Insecta</taxon>
        <taxon>Pterygota</taxon>
        <taxon>Neoptera</taxon>
        <taxon>Endopterygota</taxon>
        <taxon>Hymenoptera</taxon>
        <taxon>Apocrita</taxon>
        <taxon>Aculeata</taxon>
        <taxon>Formicoidea</taxon>
        <taxon>Formicidae</taxon>
        <taxon>Formicinae</taxon>
        <taxon>Camponotus</taxon>
    </lineage>
</organism>